<dbReference type="InterPro" id="IPR011006">
    <property type="entry name" value="CheY-like_superfamily"/>
</dbReference>
<gene>
    <name evidence="1" type="ORF">Pla52n_62740</name>
</gene>
<keyword evidence="2" id="KW-1185">Reference proteome</keyword>
<accession>A0A5C5ZZ96</accession>
<dbReference type="Proteomes" id="UP000320176">
    <property type="component" value="Unassembled WGS sequence"/>
</dbReference>
<organism evidence="1 2">
    <name type="scientific">Stieleria varia</name>
    <dbReference type="NCBI Taxonomy" id="2528005"/>
    <lineage>
        <taxon>Bacteria</taxon>
        <taxon>Pseudomonadati</taxon>
        <taxon>Planctomycetota</taxon>
        <taxon>Planctomycetia</taxon>
        <taxon>Pirellulales</taxon>
        <taxon>Pirellulaceae</taxon>
        <taxon>Stieleria</taxon>
    </lineage>
</organism>
<evidence type="ECO:0000313" key="1">
    <source>
        <dbReference type="EMBL" id="TWT92400.1"/>
    </source>
</evidence>
<sequence length="128" mass="14241">MTRLVIDCGNCGPDFHSIRQMVTSHFDATVVQTHGAQDTLELLRTRDVDLVTVNRKLDRDYSDGMEVVKLIRADPEVGSVPIMLVTNYPEHQEAAMELGCERGFGKLAIGDPETLELLTPFLGEVITR</sequence>
<dbReference type="Gene3D" id="3.40.50.2300">
    <property type="match status" value="1"/>
</dbReference>
<proteinExistence type="predicted"/>
<evidence type="ECO:0000313" key="2">
    <source>
        <dbReference type="Proteomes" id="UP000320176"/>
    </source>
</evidence>
<comment type="caution">
    <text evidence="1">The sequence shown here is derived from an EMBL/GenBank/DDBJ whole genome shotgun (WGS) entry which is preliminary data.</text>
</comment>
<name>A0A5C5ZZ96_9BACT</name>
<dbReference type="SUPFAM" id="SSF52172">
    <property type="entry name" value="CheY-like"/>
    <property type="match status" value="1"/>
</dbReference>
<dbReference type="AlphaFoldDB" id="A0A5C5ZZ96"/>
<dbReference type="EMBL" id="SJPN01000011">
    <property type="protein sequence ID" value="TWT92400.1"/>
    <property type="molecule type" value="Genomic_DNA"/>
</dbReference>
<dbReference type="OrthoDB" id="279132at2"/>
<reference evidence="1 2" key="1">
    <citation type="submission" date="2019-02" db="EMBL/GenBank/DDBJ databases">
        <title>Deep-cultivation of Planctomycetes and their phenomic and genomic characterization uncovers novel biology.</title>
        <authorList>
            <person name="Wiegand S."/>
            <person name="Jogler M."/>
            <person name="Boedeker C."/>
            <person name="Pinto D."/>
            <person name="Vollmers J."/>
            <person name="Rivas-Marin E."/>
            <person name="Kohn T."/>
            <person name="Peeters S.H."/>
            <person name="Heuer A."/>
            <person name="Rast P."/>
            <person name="Oberbeckmann S."/>
            <person name="Bunk B."/>
            <person name="Jeske O."/>
            <person name="Meyerdierks A."/>
            <person name="Storesund J.E."/>
            <person name="Kallscheuer N."/>
            <person name="Luecker S."/>
            <person name="Lage O.M."/>
            <person name="Pohl T."/>
            <person name="Merkel B.J."/>
            <person name="Hornburger P."/>
            <person name="Mueller R.-W."/>
            <person name="Bruemmer F."/>
            <person name="Labrenz M."/>
            <person name="Spormann A.M."/>
            <person name="Op Den Camp H."/>
            <person name="Overmann J."/>
            <person name="Amann R."/>
            <person name="Jetten M.S.M."/>
            <person name="Mascher T."/>
            <person name="Medema M.H."/>
            <person name="Devos D.P."/>
            <person name="Kaster A.-K."/>
            <person name="Ovreas L."/>
            <person name="Rohde M."/>
            <person name="Galperin M.Y."/>
            <person name="Jogler C."/>
        </authorList>
    </citation>
    <scope>NUCLEOTIDE SEQUENCE [LARGE SCALE GENOMIC DNA]</scope>
    <source>
        <strain evidence="1 2">Pla52n</strain>
    </source>
</reference>
<dbReference type="RefSeq" id="WP_146523190.1">
    <property type="nucleotide sequence ID" value="NZ_CP151726.1"/>
</dbReference>
<protein>
    <submittedName>
        <fullName evidence="1">Response regulator receiver domain protein</fullName>
    </submittedName>
</protein>